<comment type="catalytic activity">
    <reaction evidence="7">
        <text>L-threonyl-[protein] + ATP = O-phospho-L-threonyl-[protein] + ADP + H(+)</text>
        <dbReference type="Rhea" id="RHEA:46608"/>
        <dbReference type="Rhea" id="RHEA-COMP:11060"/>
        <dbReference type="Rhea" id="RHEA-COMP:11605"/>
        <dbReference type="ChEBI" id="CHEBI:15378"/>
        <dbReference type="ChEBI" id="CHEBI:30013"/>
        <dbReference type="ChEBI" id="CHEBI:30616"/>
        <dbReference type="ChEBI" id="CHEBI:61977"/>
        <dbReference type="ChEBI" id="CHEBI:456216"/>
        <dbReference type="EC" id="2.7.11.1"/>
    </reaction>
</comment>
<dbReference type="PANTHER" id="PTHR24353:SF37">
    <property type="entry name" value="CAMP-DEPENDENT PROTEIN KINASE CATALYTIC SUBUNIT PRKX"/>
    <property type="match status" value="1"/>
</dbReference>
<keyword evidence="2" id="KW-0723">Serine/threonine-protein kinase</keyword>
<comment type="catalytic activity">
    <reaction evidence="8">
        <text>L-seryl-[protein] + ATP = O-phospho-L-seryl-[protein] + ADP + H(+)</text>
        <dbReference type="Rhea" id="RHEA:17989"/>
        <dbReference type="Rhea" id="RHEA-COMP:9863"/>
        <dbReference type="Rhea" id="RHEA-COMP:11604"/>
        <dbReference type="ChEBI" id="CHEBI:15378"/>
        <dbReference type="ChEBI" id="CHEBI:29999"/>
        <dbReference type="ChEBI" id="CHEBI:30616"/>
        <dbReference type="ChEBI" id="CHEBI:83421"/>
        <dbReference type="ChEBI" id="CHEBI:456216"/>
        <dbReference type="EC" id="2.7.11.1"/>
    </reaction>
</comment>
<dbReference type="PANTHER" id="PTHR24353">
    <property type="entry name" value="CYCLIC NUCLEOTIDE-DEPENDENT PROTEIN KINASE"/>
    <property type="match status" value="1"/>
</dbReference>
<dbReference type="GO" id="GO:0004691">
    <property type="term" value="F:cAMP-dependent protein kinase activity"/>
    <property type="evidence" value="ECO:0007669"/>
    <property type="project" value="TreeGrafter"/>
</dbReference>
<dbReference type="EMBL" id="KN716753">
    <property type="protein sequence ID" value="KJH41821.1"/>
    <property type="molecule type" value="Genomic_DNA"/>
</dbReference>
<dbReference type="GO" id="GO:0005829">
    <property type="term" value="C:cytosol"/>
    <property type="evidence" value="ECO:0007669"/>
    <property type="project" value="TreeGrafter"/>
</dbReference>
<dbReference type="PROSITE" id="PS50011">
    <property type="entry name" value="PROTEIN_KINASE_DOM"/>
    <property type="match status" value="1"/>
</dbReference>
<dbReference type="Pfam" id="PF00069">
    <property type="entry name" value="Pkinase"/>
    <property type="match status" value="1"/>
</dbReference>
<dbReference type="FunFam" id="1.10.510.10:FF:000294">
    <property type="entry name" value="Serine/threonine-protein kinase OXI1"/>
    <property type="match status" value="1"/>
</dbReference>
<evidence type="ECO:0000313" key="11">
    <source>
        <dbReference type="EMBL" id="KJH41821.1"/>
    </source>
</evidence>
<dbReference type="InterPro" id="IPR000719">
    <property type="entry name" value="Prot_kinase_dom"/>
</dbReference>
<keyword evidence="5 11" id="KW-0418">Kinase</keyword>
<reference evidence="11 12" key="1">
    <citation type="submission" date="2013-11" db="EMBL/GenBank/DDBJ databases">
        <title>Draft genome of the bovine lungworm Dictyocaulus viviparus.</title>
        <authorList>
            <person name="Mitreva M."/>
        </authorList>
    </citation>
    <scope>NUCLEOTIDE SEQUENCE [LARGE SCALE GENOMIC DNA]</scope>
    <source>
        <strain evidence="11 12">HannoverDv2000</strain>
    </source>
</reference>
<dbReference type="Gene3D" id="3.30.200.20">
    <property type="entry name" value="Phosphorylase Kinase, domain 1"/>
    <property type="match status" value="2"/>
</dbReference>
<keyword evidence="3" id="KW-0808">Transferase</keyword>
<keyword evidence="6" id="KW-0067">ATP-binding</keyword>
<evidence type="ECO:0000256" key="4">
    <source>
        <dbReference type="ARBA" id="ARBA00022741"/>
    </source>
</evidence>
<dbReference type="SMART" id="SM00133">
    <property type="entry name" value="S_TK_X"/>
    <property type="match status" value="1"/>
</dbReference>
<dbReference type="GO" id="GO:0005524">
    <property type="term" value="F:ATP binding"/>
    <property type="evidence" value="ECO:0007669"/>
    <property type="project" value="UniProtKB-KW"/>
</dbReference>
<evidence type="ECO:0000256" key="1">
    <source>
        <dbReference type="ARBA" id="ARBA00012513"/>
    </source>
</evidence>
<dbReference type="PROSITE" id="PS00108">
    <property type="entry name" value="PROTEIN_KINASE_ST"/>
    <property type="match status" value="1"/>
</dbReference>
<dbReference type="EC" id="2.7.11.1" evidence="1"/>
<dbReference type="OrthoDB" id="63267at2759"/>
<feature type="domain" description="AGC-kinase C-terminal" evidence="10">
    <location>
        <begin position="233"/>
        <end position="286"/>
    </location>
</feature>
<dbReference type="STRING" id="29172.A0A0D8XHL7"/>
<evidence type="ECO:0000256" key="3">
    <source>
        <dbReference type="ARBA" id="ARBA00022679"/>
    </source>
</evidence>
<evidence type="ECO:0000259" key="9">
    <source>
        <dbReference type="PROSITE" id="PS50011"/>
    </source>
</evidence>
<dbReference type="InterPro" id="IPR011009">
    <property type="entry name" value="Kinase-like_dom_sf"/>
</dbReference>
<proteinExistence type="predicted"/>
<dbReference type="InterPro" id="IPR008271">
    <property type="entry name" value="Ser/Thr_kinase_AS"/>
</dbReference>
<organism evidence="11 12">
    <name type="scientific">Dictyocaulus viviparus</name>
    <name type="common">Bovine lungworm</name>
    <dbReference type="NCBI Taxonomy" id="29172"/>
    <lineage>
        <taxon>Eukaryota</taxon>
        <taxon>Metazoa</taxon>
        <taxon>Ecdysozoa</taxon>
        <taxon>Nematoda</taxon>
        <taxon>Chromadorea</taxon>
        <taxon>Rhabditida</taxon>
        <taxon>Rhabditina</taxon>
        <taxon>Rhabditomorpha</taxon>
        <taxon>Strongyloidea</taxon>
        <taxon>Metastrongylidae</taxon>
        <taxon>Dictyocaulus</taxon>
    </lineage>
</organism>
<evidence type="ECO:0000256" key="8">
    <source>
        <dbReference type="ARBA" id="ARBA00048679"/>
    </source>
</evidence>
<evidence type="ECO:0000256" key="6">
    <source>
        <dbReference type="ARBA" id="ARBA00022840"/>
    </source>
</evidence>
<keyword evidence="4" id="KW-0547">Nucleotide-binding</keyword>
<dbReference type="SUPFAM" id="SSF56112">
    <property type="entry name" value="Protein kinase-like (PK-like)"/>
    <property type="match status" value="1"/>
</dbReference>
<dbReference type="AlphaFoldDB" id="A0A0D8XHL7"/>
<dbReference type="SMART" id="SM00220">
    <property type="entry name" value="S_TKc"/>
    <property type="match status" value="1"/>
</dbReference>
<gene>
    <name evidence="11" type="ORF">DICVIV_12204</name>
</gene>
<evidence type="ECO:0000256" key="5">
    <source>
        <dbReference type="ARBA" id="ARBA00022777"/>
    </source>
</evidence>
<protein>
    <recommendedName>
        <fullName evidence="1">non-specific serine/threonine protein kinase</fullName>
        <ecNumber evidence="1">2.7.11.1</ecNumber>
    </recommendedName>
</protein>
<evidence type="ECO:0000256" key="2">
    <source>
        <dbReference type="ARBA" id="ARBA00022527"/>
    </source>
</evidence>
<dbReference type="PROSITE" id="PS51285">
    <property type="entry name" value="AGC_KINASE_CTER"/>
    <property type="match status" value="1"/>
</dbReference>
<keyword evidence="12" id="KW-1185">Reference proteome</keyword>
<accession>A0A0D8XHL7</accession>
<evidence type="ECO:0000313" key="12">
    <source>
        <dbReference type="Proteomes" id="UP000053766"/>
    </source>
</evidence>
<evidence type="ECO:0000259" key="10">
    <source>
        <dbReference type="PROSITE" id="PS51285"/>
    </source>
</evidence>
<dbReference type="Proteomes" id="UP000053766">
    <property type="component" value="Unassembled WGS sequence"/>
</dbReference>
<dbReference type="Gene3D" id="1.10.510.10">
    <property type="entry name" value="Transferase(Phosphotransferase) domain 1"/>
    <property type="match status" value="2"/>
</dbReference>
<evidence type="ECO:0000256" key="7">
    <source>
        <dbReference type="ARBA" id="ARBA00047899"/>
    </source>
</evidence>
<dbReference type="GO" id="GO:0005952">
    <property type="term" value="C:cAMP-dependent protein kinase complex"/>
    <property type="evidence" value="ECO:0007669"/>
    <property type="project" value="TreeGrafter"/>
</dbReference>
<sequence length="286" mass="32963">MLLETLPVRTASTGTFARVELAKHRITGHHFALKILNIHEVIKTRQIEHVHNEKNILTQLEHPFIVKLISTDKDDANLYMIMEFIPGGELFSYLRASRVFSNSVSRFYAAEIVCALEYIHGKNIVYRDLKPENLMLCRDGHIKMADFGFAKELKDRWALGILVYEMLIGRPPFRGSCTSEIYDSIMEYNLMFPQNFNSSAMDLIRKLLTIDSASRLGCSNNGVLDIFGHSWFRKIDWEDIRQLKIGPPIIPKLSHAGDTGNFYTCDEKDETELIAETEELELFDEW</sequence>
<name>A0A0D8XHL7_DICVI</name>
<dbReference type="InterPro" id="IPR000961">
    <property type="entry name" value="AGC-kinase_C"/>
</dbReference>
<reference evidence="12" key="2">
    <citation type="journal article" date="2016" name="Sci. Rep.">
        <title>Dictyocaulus viviparus genome, variome and transcriptome elucidate lungworm biology and support future intervention.</title>
        <authorList>
            <person name="McNulty S.N."/>
            <person name="Strube C."/>
            <person name="Rosa B.A."/>
            <person name="Martin J.C."/>
            <person name="Tyagi R."/>
            <person name="Choi Y.J."/>
            <person name="Wang Q."/>
            <person name="Hallsworth Pepin K."/>
            <person name="Zhang X."/>
            <person name="Ozersky P."/>
            <person name="Wilson R.K."/>
            <person name="Sternberg P.W."/>
            <person name="Gasser R.B."/>
            <person name="Mitreva M."/>
        </authorList>
    </citation>
    <scope>NUCLEOTIDE SEQUENCE [LARGE SCALE GENOMIC DNA]</scope>
    <source>
        <strain evidence="12">HannoverDv2000</strain>
    </source>
</reference>
<feature type="domain" description="Protein kinase" evidence="9">
    <location>
        <begin position="5"/>
        <end position="232"/>
    </location>
</feature>